<protein>
    <submittedName>
        <fullName evidence="1">Uncharacterized protein</fullName>
    </submittedName>
</protein>
<sequence>MLFDSVPLQNCGLNLSAPSFILWKIQIPPNCHMSTPPTTTKK</sequence>
<accession>A0A0A9GQZ1</accession>
<proteinExistence type="predicted"/>
<reference evidence="1" key="2">
    <citation type="journal article" date="2015" name="Data Brief">
        <title>Shoot transcriptome of the giant reed, Arundo donax.</title>
        <authorList>
            <person name="Barrero R.A."/>
            <person name="Guerrero F.D."/>
            <person name="Moolhuijzen P."/>
            <person name="Goolsby J.A."/>
            <person name="Tidwell J."/>
            <person name="Bellgard S.E."/>
            <person name="Bellgard M.I."/>
        </authorList>
    </citation>
    <scope>NUCLEOTIDE SEQUENCE</scope>
    <source>
        <tissue evidence="1">Shoot tissue taken approximately 20 cm above the soil surface</tissue>
    </source>
</reference>
<reference evidence="1" key="1">
    <citation type="submission" date="2014-09" db="EMBL/GenBank/DDBJ databases">
        <authorList>
            <person name="Magalhaes I.L.F."/>
            <person name="Oliveira U."/>
            <person name="Santos F.R."/>
            <person name="Vidigal T.H.D.A."/>
            <person name="Brescovit A.D."/>
            <person name="Santos A.J."/>
        </authorList>
    </citation>
    <scope>NUCLEOTIDE SEQUENCE</scope>
    <source>
        <tissue evidence="1">Shoot tissue taken approximately 20 cm above the soil surface</tissue>
    </source>
</reference>
<evidence type="ECO:0000313" key="1">
    <source>
        <dbReference type="EMBL" id="JAE26877.1"/>
    </source>
</evidence>
<organism evidence="1">
    <name type="scientific">Arundo donax</name>
    <name type="common">Giant reed</name>
    <name type="synonym">Donax arundinaceus</name>
    <dbReference type="NCBI Taxonomy" id="35708"/>
    <lineage>
        <taxon>Eukaryota</taxon>
        <taxon>Viridiplantae</taxon>
        <taxon>Streptophyta</taxon>
        <taxon>Embryophyta</taxon>
        <taxon>Tracheophyta</taxon>
        <taxon>Spermatophyta</taxon>
        <taxon>Magnoliopsida</taxon>
        <taxon>Liliopsida</taxon>
        <taxon>Poales</taxon>
        <taxon>Poaceae</taxon>
        <taxon>PACMAD clade</taxon>
        <taxon>Arundinoideae</taxon>
        <taxon>Arundineae</taxon>
        <taxon>Arundo</taxon>
    </lineage>
</organism>
<dbReference type="AlphaFoldDB" id="A0A0A9GQZ1"/>
<dbReference type="EMBL" id="GBRH01171019">
    <property type="protein sequence ID" value="JAE26877.1"/>
    <property type="molecule type" value="Transcribed_RNA"/>
</dbReference>
<name>A0A0A9GQZ1_ARUDO</name>